<feature type="compositionally biased region" description="Polar residues" evidence="2">
    <location>
        <begin position="2042"/>
        <end position="2054"/>
    </location>
</feature>
<feature type="compositionally biased region" description="Polar residues" evidence="2">
    <location>
        <begin position="1924"/>
        <end position="1933"/>
    </location>
</feature>
<reference evidence="3" key="1">
    <citation type="submission" date="2022-01" db="UniProtKB">
        <authorList>
            <consortium name="EnsemblMetazoa"/>
        </authorList>
    </citation>
    <scope>IDENTIFICATION</scope>
</reference>
<accession>A0A8I6TLE9</accession>
<feature type="compositionally biased region" description="Basic and acidic residues" evidence="2">
    <location>
        <begin position="872"/>
        <end position="885"/>
    </location>
</feature>
<feature type="compositionally biased region" description="Polar residues" evidence="2">
    <location>
        <begin position="1842"/>
        <end position="1857"/>
    </location>
</feature>
<feature type="compositionally biased region" description="Polar residues" evidence="2">
    <location>
        <begin position="890"/>
        <end position="899"/>
    </location>
</feature>
<feature type="compositionally biased region" description="Polar residues" evidence="2">
    <location>
        <begin position="1982"/>
        <end position="1999"/>
    </location>
</feature>
<dbReference type="PANTHER" id="PTHR13958">
    <property type="entry name" value="CENTROSOME-ASSOCIATED PROTEIN 350"/>
    <property type="match status" value="1"/>
</dbReference>
<feature type="region of interest" description="Disordered" evidence="2">
    <location>
        <begin position="1800"/>
        <end position="1870"/>
    </location>
</feature>
<evidence type="ECO:0000313" key="4">
    <source>
        <dbReference type="Proteomes" id="UP000494040"/>
    </source>
</evidence>
<feature type="region of interest" description="Disordered" evidence="2">
    <location>
        <begin position="2118"/>
        <end position="2150"/>
    </location>
</feature>
<feature type="compositionally biased region" description="Polar residues" evidence="2">
    <location>
        <begin position="1667"/>
        <end position="1676"/>
    </location>
</feature>
<feature type="compositionally biased region" description="Basic and acidic residues" evidence="2">
    <location>
        <begin position="293"/>
        <end position="309"/>
    </location>
</feature>
<feature type="compositionally biased region" description="Basic residues" evidence="2">
    <location>
        <begin position="757"/>
        <end position="772"/>
    </location>
</feature>
<dbReference type="EnsemblMetazoa" id="XM_014406055.2">
    <property type="protein sequence ID" value="XP_014261541.1"/>
    <property type="gene ID" value="LOC106673789"/>
</dbReference>
<feature type="compositionally biased region" description="Basic and acidic residues" evidence="2">
    <location>
        <begin position="1617"/>
        <end position="1626"/>
    </location>
</feature>
<keyword evidence="1" id="KW-0175">Coiled coil</keyword>
<dbReference type="GO" id="GO:0005813">
    <property type="term" value="C:centrosome"/>
    <property type="evidence" value="ECO:0007669"/>
    <property type="project" value="InterPro"/>
</dbReference>
<feature type="compositionally biased region" description="Basic and acidic residues" evidence="2">
    <location>
        <begin position="2001"/>
        <end position="2012"/>
    </location>
</feature>
<feature type="region of interest" description="Disordered" evidence="2">
    <location>
        <begin position="132"/>
        <end position="151"/>
    </location>
</feature>
<feature type="coiled-coil region" evidence="1">
    <location>
        <begin position="1543"/>
        <end position="1577"/>
    </location>
</feature>
<keyword evidence="4" id="KW-1185">Reference proteome</keyword>
<proteinExistence type="predicted"/>
<feature type="compositionally biased region" description="Low complexity" evidence="2">
    <location>
        <begin position="2081"/>
        <end position="2095"/>
    </location>
</feature>
<feature type="compositionally biased region" description="Low complexity" evidence="2">
    <location>
        <begin position="1633"/>
        <end position="1648"/>
    </location>
</feature>
<feature type="region of interest" description="Disordered" evidence="2">
    <location>
        <begin position="83"/>
        <end position="113"/>
    </location>
</feature>
<protein>
    <submittedName>
        <fullName evidence="3">Uncharacterized protein</fullName>
    </submittedName>
</protein>
<feature type="compositionally biased region" description="Polar residues" evidence="2">
    <location>
        <begin position="1946"/>
        <end position="1965"/>
    </location>
</feature>
<feature type="region of interest" description="Disordered" evidence="2">
    <location>
        <begin position="1910"/>
        <end position="1966"/>
    </location>
</feature>
<feature type="region of interest" description="Disordered" evidence="2">
    <location>
        <begin position="355"/>
        <end position="376"/>
    </location>
</feature>
<evidence type="ECO:0000256" key="1">
    <source>
        <dbReference type="SAM" id="Coils"/>
    </source>
</evidence>
<sequence>MEREDKRVKNGQINADGLHSGRCPSQERTAVHWPQGNAAEGESHEDEKTLPVRTLSEIHENAIFEQLVGIKEAQRKWIENSRSFGHRRSSGQRDSIKDVTDKFNNLSPRKSQIQDRPRLFCQEIFTDDKSVKASGDLTSNKPPPKKSIITPTGSSFGFCNVPHLKLHPSPVTATTFEPVTKPDKEYISEDGKLVKVLKIEEPNQTTSRPNKEKNPKKTKLVDTSVRLTNDPPVKKAQLVSDVKKFEINPVNIISKVETDQPKLIPSLDDSTNSLITKLNQEIKKVSELVEQTKKLPKRCETAHQPEPVKKTPKKGKSSLGISTKKVTPEKENVLKANTPKQKKYDLKVTRNFIKQKKKEREERSNEEKKRKALESEERKKKLLELKETQRKILQTCKRRVIQDKPQWIGPLEVVPKEKKEIKIPMNRRSRGPGTVTFAAAMGLHKVPAVVSPNVRNKRQLFMDYNNPNNTQRIIRQNTEIIRRNRPVDIPNKGDYKYAEDPVHPDNFLLSTSDEISSLKTCKSESALKSSDTSFVNYTYIDYSKNFPTVQSEQNSSQILTNGNQKRIKSNSLSPLDPLKNVDQALKGEKRLRLNYTEDSKASLKLPMTKFLEAVPWESPLNENLDRPRTPFWLKDLSEDPDPFNLINTFKRKLQLLDGEDRKERDSVQMQQNVQDLNVHNFALDMASIPQLTDRTSKLATTTENFINSLPQLNFCDATYNVKELTSPNKIGKELVNLSADKINKYSLIASMPEKQSTHAKKGKSKSATRAKKQQMVPEADIIKPQISKSDTSLALVTPLKLSDSLECLNLRYQKLITGETIPQKDDGETDEIQQKASKDCDSKASPTKCEKKKSTHHKKERTSKKNVLVRASSEEFPSKPDELSKHSSKQKGTSTTSVNEEIKQDPNEKDNNVIETICSAQSENYATLSEYSSNQSGNNMNTNNQGFSTFHGNYSCMAGMANDETNKSHMHIGYCSNHHDFYPVRNDYSSTGVNYSKYMINMSPYGNVPAGQYVYPQNVGAYSMNNANIAVCSANQQDMYSYSQMAGYVPAMYQSMSGSYGTTPVYMAGSSGTAAHAAPIPTAIVTQTPVMIAQESAAGSSRDVNTTLPVIMTAEKAAKAREKIIQKVYSESIFSDNSSDSVSEMVQLSRTLTRGNTVINNEVHRVTSQSVKAKAEADGISEIMEVTSLRSSIHDPPFDFEEGSSIDKNITFTSIETYSPNTYEERPLEMKIAKITSQVFDEPNDSRTAEQNYRSLNSYETSLIKKAKACIEEMESRRLKLIGKGKDSEASILKKKERALMLKLYEDLKEIFRLRKLEKSAGKNKKTKEDLMQVVPSQLKKDLAKVISSSNMKGDAAESPDLVLLQTSRQLKEKEELLKERKKNVEAIVAWKQKLEQEERRVREMESLIARSPFNAPIQTFASFPCTIDRGTSPLGLEMPIENLGQGENVKQLCLMDSDNQNEYSDSFEMSSGLSEHTMKNVTVRSRHSSRVQYKRKPMTILKSPLSPRVTILKRRYSTGSDESITLSQNDTLSEQSDMEIRVSALQHQLKQRKNELEKLRKEYHKSQRERLRAKEQSLISQIHAYDSYIEQVKNELQNELEKPDVKVTKPQIKQPKYNEKKKSDANKITSASSEVVSSVTSQVEQTSKISEVKEEKPTPEIIGSLESATSTKSHSSVPEQISAQVQEVIDIAHQMITSGSPVSDISTVLTQSQTKTSMQEISEYVEQATLPMTNPESDLKEVTENIPSSIPSKSSSSPIKEVSENLDASFATKSEAEISERIEVEEDTSEETIVPEVKESSVHDETKAGIEESHMSSETKESNEHNTEVKTASSFKAIHDISTSPTNQTTISSMIPTESKFRSYSPESHTTTNIISELIGSYGTETGSGRFSSISPESINLDEISEHFSKKSNDTNDQKFHSKASSSDTPTCIPSEESKTKPTESVKTLTPEKSPQSNVKSISEQLEKDTFLNSLRESLSEYSPTFQTEEGSKRTISQFLEEKHSPSHENKSFTLSSGEMSVASSYTNCGVDHEFDEVETASENKNQQSQSVFSVPEELSTIQPNLSQSSPGKKSDEKSVAAASSPPSFPASKSYEISEAIAEESGKDNHEEIEEVYDESLSVESETEVIDSLEESSSHSSKRFSDQGEANVMEVANDVKTNPRERLSEEVFDLIHNSFELSDKLWKENMEQYEKNPEETPLLSALQRERQQNVNVDYIIQVICTNIINEATDAAIAAFDKKKNFMYSQAESFPLAENEGITVGRNEKNNDGDMLWHGEGLTPQAVKEAQELRLKQLQIEQEIEKLEAQEVVPYYYVREIPNKPPPPYTPPKHSPPTKEETLSRLSQGVEIIWDEESKGNDPASVQMPESFLSTIQDHSYREFMFDLAKETFLKFKPRPEAAKPPWVVAHPPRKPLPPIRTKADLLKFVNKEGNIIFGYEPKIIKENMIMRWTKKRRDLVDEILVKELQEEEGEWTNFSYEENLVKNQIADSLIETMVAEASHGIAAAFMKKFPNVDAPS</sequence>
<feature type="compositionally biased region" description="Basic residues" evidence="2">
    <location>
        <begin position="850"/>
        <end position="864"/>
    </location>
</feature>
<feature type="region of interest" description="Disordered" evidence="2">
    <location>
        <begin position="1602"/>
        <end position="1676"/>
    </location>
</feature>
<dbReference type="PANTHER" id="PTHR13958:SF3">
    <property type="entry name" value="CAP-GLY DOMAIN-CONTAINING PROTEIN-RELATED"/>
    <property type="match status" value="1"/>
</dbReference>
<feature type="compositionally biased region" description="Basic and acidic residues" evidence="2">
    <location>
        <begin position="1910"/>
        <end position="1921"/>
    </location>
</feature>
<feature type="compositionally biased region" description="Acidic residues" evidence="2">
    <location>
        <begin position="2126"/>
        <end position="2135"/>
    </location>
</feature>
<feature type="region of interest" description="Disordered" evidence="2">
    <location>
        <begin position="293"/>
        <end position="331"/>
    </location>
</feature>
<feature type="region of interest" description="Disordered" evidence="2">
    <location>
        <begin position="753"/>
        <end position="779"/>
    </location>
</feature>
<feature type="region of interest" description="Disordered" evidence="2">
    <location>
        <begin position="821"/>
        <end position="908"/>
    </location>
</feature>
<feature type="compositionally biased region" description="Basic and acidic residues" evidence="2">
    <location>
        <begin position="1800"/>
        <end position="1829"/>
    </location>
</feature>
<feature type="compositionally biased region" description="Polar residues" evidence="2">
    <location>
        <begin position="2013"/>
        <end position="2029"/>
    </location>
</feature>
<feature type="compositionally biased region" description="Polar residues" evidence="2">
    <location>
        <begin position="2061"/>
        <end position="2073"/>
    </location>
</feature>
<feature type="region of interest" description="Disordered" evidence="2">
    <location>
        <begin position="1982"/>
        <end position="2095"/>
    </location>
</feature>
<feature type="compositionally biased region" description="Polar residues" evidence="2">
    <location>
        <begin position="102"/>
        <end position="111"/>
    </location>
</feature>
<evidence type="ECO:0000313" key="3">
    <source>
        <dbReference type="EnsemblMetazoa" id="XP_014261541.1"/>
    </source>
</evidence>
<dbReference type="GO" id="GO:0034453">
    <property type="term" value="P:microtubule anchoring"/>
    <property type="evidence" value="ECO:0007669"/>
    <property type="project" value="InterPro"/>
</dbReference>
<feature type="compositionally biased region" description="Basic and acidic residues" evidence="2">
    <location>
        <begin position="358"/>
        <end position="376"/>
    </location>
</feature>
<organism evidence="3 4">
    <name type="scientific">Cimex lectularius</name>
    <name type="common">Bed bug</name>
    <name type="synonym">Acanthia lectularia</name>
    <dbReference type="NCBI Taxonomy" id="79782"/>
    <lineage>
        <taxon>Eukaryota</taxon>
        <taxon>Metazoa</taxon>
        <taxon>Ecdysozoa</taxon>
        <taxon>Arthropoda</taxon>
        <taxon>Hexapoda</taxon>
        <taxon>Insecta</taxon>
        <taxon>Pterygota</taxon>
        <taxon>Neoptera</taxon>
        <taxon>Paraneoptera</taxon>
        <taxon>Hemiptera</taxon>
        <taxon>Heteroptera</taxon>
        <taxon>Panheteroptera</taxon>
        <taxon>Cimicomorpha</taxon>
        <taxon>Cimicidae</taxon>
        <taxon>Cimex</taxon>
    </lineage>
</organism>
<feature type="region of interest" description="Disordered" evidence="2">
    <location>
        <begin position="1"/>
        <end position="49"/>
    </location>
</feature>
<feature type="compositionally biased region" description="Basic and acidic residues" evidence="2">
    <location>
        <begin position="822"/>
        <end position="842"/>
    </location>
</feature>
<dbReference type="InterPro" id="IPR028750">
    <property type="entry name" value="CEP350/CC187"/>
</dbReference>
<dbReference type="RefSeq" id="XP_014261541.1">
    <property type="nucleotide sequence ID" value="XM_014406055.2"/>
</dbReference>
<feature type="coiled-coil region" evidence="1">
    <location>
        <begin position="1364"/>
        <end position="1408"/>
    </location>
</feature>
<dbReference type="GeneID" id="106673789"/>
<dbReference type="KEGG" id="clec:106673789"/>
<dbReference type="OrthoDB" id="306254at2759"/>
<evidence type="ECO:0000256" key="2">
    <source>
        <dbReference type="SAM" id="MobiDB-lite"/>
    </source>
</evidence>
<dbReference type="GO" id="GO:0008017">
    <property type="term" value="F:microtubule binding"/>
    <property type="evidence" value="ECO:0007669"/>
    <property type="project" value="InterPro"/>
</dbReference>
<dbReference type="Proteomes" id="UP000494040">
    <property type="component" value="Unassembled WGS sequence"/>
</dbReference>
<name>A0A8I6TLE9_CIMLE</name>